<evidence type="ECO:0000256" key="1">
    <source>
        <dbReference type="ARBA" id="ARBA00001933"/>
    </source>
</evidence>
<keyword evidence="4 6" id="KW-0808">Transferase</keyword>
<dbReference type="PROSITE" id="PS00105">
    <property type="entry name" value="AA_TRANSFER_CLASS_1"/>
    <property type="match status" value="1"/>
</dbReference>
<proteinExistence type="inferred from homology"/>
<dbReference type="Pfam" id="PF00155">
    <property type="entry name" value="Aminotran_1_2"/>
    <property type="match status" value="1"/>
</dbReference>
<dbReference type="InterPro" id="IPR015422">
    <property type="entry name" value="PyrdxlP-dep_Trfase_small"/>
</dbReference>
<dbReference type="EMBL" id="AP021858">
    <property type="protein sequence ID" value="BBO23565.1"/>
    <property type="molecule type" value="Genomic_DNA"/>
</dbReference>
<feature type="compositionally biased region" description="Basic and acidic residues" evidence="7">
    <location>
        <begin position="7"/>
        <end position="19"/>
    </location>
</feature>
<dbReference type="EC" id="2.6.1.-" evidence="6"/>
<evidence type="ECO:0000256" key="6">
    <source>
        <dbReference type="RuleBase" id="RU000481"/>
    </source>
</evidence>
<dbReference type="InterPro" id="IPR015421">
    <property type="entry name" value="PyrdxlP-dep_Trfase_major"/>
</dbReference>
<name>A0A809RGG9_9BACT</name>
<accession>A0A809RGG9</accession>
<dbReference type="PANTHER" id="PTHR46383">
    <property type="entry name" value="ASPARTATE AMINOTRANSFERASE"/>
    <property type="match status" value="1"/>
</dbReference>
<dbReference type="SUPFAM" id="SSF53383">
    <property type="entry name" value="PLP-dependent transferases"/>
    <property type="match status" value="1"/>
</dbReference>
<protein>
    <recommendedName>
        <fullName evidence="6">Aminotransferase</fullName>
        <ecNumber evidence="6">2.6.1.-</ecNumber>
    </recommendedName>
</protein>
<dbReference type="Gene3D" id="3.40.640.10">
    <property type="entry name" value="Type I PLP-dependent aspartate aminotransferase-like (Major domain)"/>
    <property type="match status" value="1"/>
</dbReference>
<dbReference type="Proteomes" id="UP000662873">
    <property type="component" value="Chromosome"/>
</dbReference>
<dbReference type="InterPro" id="IPR004839">
    <property type="entry name" value="Aminotransferase_I/II_large"/>
</dbReference>
<dbReference type="GO" id="GO:0030170">
    <property type="term" value="F:pyridoxal phosphate binding"/>
    <property type="evidence" value="ECO:0007669"/>
    <property type="project" value="InterPro"/>
</dbReference>
<dbReference type="GO" id="GO:0008483">
    <property type="term" value="F:transaminase activity"/>
    <property type="evidence" value="ECO:0007669"/>
    <property type="project" value="UniProtKB-KW"/>
</dbReference>
<evidence type="ECO:0000313" key="10">
    <source>
        <dbReference type="Proteomes" id="UP000662873"/>
    </source>
</evidence>
<evidence type="ECO:0000256" key="5">
    <source>
        <dbReference type="ARBA" id="ARBA00022898"/>
    </source>
</evidence>
<dbReference type="PANTHER" id="PTHR46383:SF1">
    <property type="entry name" value="ASPARTATE AMINOTRANSFERASE"/>
    <property type="match status" value="1"/>
</dbReference>
<evidence type="ECO:0000256" key="7">
    <source>
        <dbReference type="SAM" id="MobiDB-lite"/>
    </source>
</evidence>
<evidence type="ECO:0000259" key="8">
    <source>
        <dbReference type="Pfam" id="PF00155"/>
    </source>
</evidence>
<comment type="cofactor">
    <cofactor evidence="1 6">
        <name>pyridoxal 5'-phosphate</name>
        <dbReference type="ChEBI" id="CHEBI:597326"/>
    </cofactor>
</comment>
<dbReference type="Gene3D" id="3.90.1150.10">
    <property type="entry name" value="Aspartate Aminotransferase, domain 1"/>
    <property type="match status" value="1"/>
</dbReference>
<keyword evidence="3 6" id="KW-0032">Aminotransferase</keyword>
<keyword evidence="5" id="KW-0663">Pyridoxal phosphate</keyword>
<evidence type="ECO:0000256" key="3">
    <source>
        <dbReference type="ARBA" id="ARBA00022576"/>
    </source>
</evidence>
<dbReference type="FunFam" id="3.40.640.10:FF:000033">
    <property type="entry name" value="Aspartate aminotransferase"/>
    <property type="match status" value="1"/>
</dbReference>
<organism evidence="9 10">
    <name type="scientific">Candidatus Nitrosymbiomonas proteolyticus</name>
    <dbReference type="NCBI Taxonomy" id="2608984"/>
    <lineage>
        <taxon>Bacteria</taxon>
        <taxon>Bacillati</taxon>
        <taxon>Armatimonadota</taxon>
        <taxon>Armatimonadota incertae sedis</taxon>
        <taxon>Candidatus Nitrosymbiomonas</taxon>
    </lineage>
</organism>
<dbReference type="PRINTS" id="PR00753">
    <property type="entry name" value="ACCSYNTHASE"/>
</dbReference>
<dbReference type="AlphaFoldDB" id="A0A809RGG9"/>
<dbReference type="KEGG" id="npy:NPRO_11600"/>
<feature type="domain" description="Aminotransferase class I/classII large" evidence="8">
    <location>
        <begin position="76"/>
        <end position="428"/>
    </location>
</feature>
<dbReference type="CDD" id="cd00609">
    <property type="entry name" value="AAT_like"/>
    <property type="match status" value="1"/>
</dbReference>
<dbReference type="InterPro" id="IPR050596">
    <property type="entry name" value="AspAT/PAT-like"/>
</dbReference>
<evidence type="ECO:0000313" key="9">
    <source>
        <dbReference type="EMBL" id="BBO23565.1"/>
    </source>
</evidence>
<reference evidence="9" key="1">
    <citation type="journal article" name="DNA Res.">
        <title>The physiological potential of anammox bacteria as revealed by their core genome structure.</title>
        <authorList>
            <person name="Okubo T."/>
            <person name="Toyoda A."/>
            <person name="Fukuhara K."/>
            <person name="Uchiyama I."/>
            <person name="Harigaya Y."/>
            <person name="Kuroiwa M."/>
            <person name="Suzuki T."/>
            <person name="Murakami Y."/>
            <person name="Suwa Y."/>
            <person name="Takami H."/>
        </authorList>
    </citation>
    <scope>NUCLEOTIDE SEQUENCE</scope>
    <source>
        <strain evidence="9">317325-2</strain>
    </source>
</reference>
<evidence type="ECO:0000256" key="4">
    <source>
        <dbReference type="ARBA" id="ARBA00022679"/>
    </source>
</evidence>
<sequence>MQYESDTYEREKQHERAEKAGGSVRSSKRHHRGDYSPRYTQRVKSVNLSSRASQIAPSPTLAVAARARELKAQGIDVISLAAGEPDFATPAPVCEAAIAALKSGYTKYTPTAGIGELRAAIAEKLQRDNGVPSSPGQVVVSCGAKQAVFGALFSLLDPGDEVILFAPYWPTYTEQIRLAGGIPRVVRCSSEAGFLPDFEAVSEAVNARTKAILLNSPCNPTGAVFPRQTLERIALLSEQHGLWIISDEIYEKLYFGERPLSPASLGEQVAGRTVTIGGCSKSYSMTGWRIGYSSSPPAVAQAICALQDQVNGNATSFAQYGALAALSLPENEVARMREEFRVRRDLALLEVASIDGMSCHPPSGAFYLLIDVRSLLTPRFDSDVAFCEWLIEEARVATVPGSAFDAPGFLRLSFATSREELTEAFARIRDAVESLKVPQ</sequence>
<dbReference type="InterPro" id="IPR015424">
    <property type="entry name" value="PyrdxlP-dep_Trfase"/>
</dbReference>
<dbReference type="InterPro" id="IPR004838">
    <property type="entry name" value="NHTrfase_class1_PyrdxlP-BS"/>
</dbReference>
<feature type="region of interest" description="Disordered" evidence="7">
    <location>
        <begin position="1"/>
        <end position="40"/>
    </location>
</feature>
<gene>
    <name evidence="9" type="ORF">NPRO_11600</name>
</gene>
<evidence type="ECO:0000256" key="2">
    <source>
        <dbReference type="ARBA" id="ARBA00007441"/>
    </source>
</evidence>
<dbReference type="GO" id="GO:0006520">
    <property type="term" value="P:amino acid metabolic process"/>
    <property type="evidence" value="ECO:0007669"/>
    <property type="project" value="InterPro"/>
</dbReference>
<comment type="similarity">
    <text evidence="2 6">Belongs to the class-I pyridoxal-phosphate-dependent aminotransferase family.</text>
</comment>